<name>A0AAP2G1M9_9BACT</name>
<dbReference type="RefSeq" id="WP_213945777.1">
    <property type="nucleotide sequence ID" value="NZ_JAHCMY010000007.1"/>
</dbReference>
<dbReference type="InterPro" id="IPR003959">
    <property type="entry name" value="ATPase_AAA_core"/>
</dbReference>
<evidence type="ECO:0000256" key="11">
    <source>
        <dbReference type="PIRSR" id="PIRSR001174-1"/>
    </source>
</evidence>
<dbReference type="CDD" id="cd19500">
    <property type="entry name" value="RecA-like_Lon"/>
    <property type="match status" value="1"/>
</dbReference>
<comment type="induction">
    <text evidence="9">By heat shock.</text>
</comment>
<dbReference type="InterPro" id="IPR014721">
    <property type="entry name" value="Ribsml_uS5_D2-typ_fold_subgr"/>
</dbReference>
<comment type="subcellular location">
    <subcellularLocation>
        <location evidence="1 9 10">Cytoplasm</location>
    </subcellularLocation>
</comment>
<feature type="active site" evidence="9 11">
    <location>
        <position position="713"/>
    </location>
</feature>
<dbReference type="Gene3D" id="2.30.130.40">
    <property type="entry name" value="LON domain-like"/>
    <property type="match status" value="1"/>
</dbReference>
<dbReference type="EMBL" id="JAHCMY010000007">
    <property type="protein sequence ID" value="MBS9524914.1"/>
    <property type="molecule type" value="Genomic_DNA"/>
</dbReference>
<dbReference type="SUPFAM" id="SSF52540">
    <property type="entry name" value="P-loop containing nucleoside triphosphate hydrolases"/>
    <property type="match status" value="1"/>
</dbReference>
<dbReference type="EC" id="3.4.21.53" evidence="9 10"/>
<dbReference type="SUPFAM" id="SSF54211">
    <property type="entry name" value="Ribosomal protein S5 domain 2-like"/>
    <property type="match status" value="1"/>
</dbReference>
<dbReference type="InterPro" id="IPR015947">
    <property type="entry name" value="PUA-like_sf"/>
</dbReference>
<evidence type="ECO:0000259" key="15">
    <source>
        <dbReference type="PROSITE" id="PS51786"/>
    </source>
</evidence>
<dbReference type="InterPro" id="IPR003111">
    <property type="entry name" value="Lon_prtase_N"/>
</dbReference>
<dbReference type="GO" id="GO:0004176">
    <property type="term" value="F:ATP-dependent peptidase activity"/>
    <property type="evidence" value="ECO:0007669"/>
    <property type="project" value="UniProtKB-UniRule"/>
</dbReference>
<evidence type="ECO:0000256" key="7">
    <source>
        <dbReference type="ARBA" id="ARBA00022840"/>
    </source>
</evidence>
<comment type="catalytic activity">
    <reaction evidence="9 10 13">
        <text>Hydrolysis of proteins in presence of ATP.</text>
        <dbReference type="EC" id="3.4.21.53"/>
    </reaction>
</comment>
<dbReference type="FunFam" id="3.40.50.300:FF:000382">
    <property type="entry name" value="Lon protease homolog 2, peroxisomal"/>
    <property type="match status" value="1"/>
</dbReference>
<dbReference type="SMART" id="SM00464">
    <property type="entry name" value="LON"/>
    <property type="match status" value="1"/>
</dbReference>
<gene>
    <name evidence="9 17" type="primary">lon</name>
    <name evidence="17" type="ORF">KI659_12920</name>
</gene>
<dbReference type="InterPro" id="IPR046336">
    <property type="entry name" value="Lon_prtase_N_sf"/>
</dbReference>
<feature type="domain" description="Lon proteolytic" evidence="15">
    <location>
        <begin position="626"/>
        <end position="807"/>
    </location>
</feature>
<dbReference type="InterPro" id="IPR027065">
    <property type="entry name" value="Lon_Prtase"/>
</dbReference>
<dbReference type="InterPro" id="IPR004815">
    <property type="entry name" value="Lon_bac/euk-typ"/>
</dbReference>
<evidence type="ECO:0000256" key="6">
    <source>
        <dbReference type="ARBA" id="ARBA00022825"/>
    </source>
</evidence>
<dbReference type="PRINTS" id="PR00830">
    <property type="entry name" value="ENDOLAPTASE"/>
</dbReference>
<dbReference type="Gene3D" id="1.20.5.5270">
    <property type="match status" value="1"/>
</dbReference>
<dbReference type="PROSITE" id="PS51787">
    <property type="entry name" value="LON_N"/>
    <property type="match status" value="1"/>
</dbReference>
<dbReference type="GO" id="GO:0005737">
    <property type="term" value="C:cytoplasm"/>
    <property type="evidence" value="ECO:0007669"/>
    <property type="project" value="UniProtKB-SubCell"/>
</dbReference>
<dbReference type="NCBIfam" id="TIGR00763">
    <property type="entry name" value="lon"/>
    <property type="match status" value="1"/>
</dbReference>
<keyword evidence="3 9" id="KW-0645">Protease</keyword>
<evidence type="ECO:0000256" key="2">
    <source>
        <dbReference type="ARBA" id="ARBA00022490"/>
    </source>
</evidence>
<dbReference type="PANTHER" id="PTHR10046">
    <property type="entry name" value="ATP DEPENDENT LON PROTEASE FAMILY MEMBER"/>
    <property type="match status" value="1"/>
</dbReference>
<feature type="active site" evidence="9 11">
    <location>
        <position position="756"/>
    </location>
</feature>
<evidence type="ECO:0000256" key="13">
    <source>
        <dbReference type="PROSITE-ProRule" id="PRU01122"/>
    </source>
</evidence>
<dbReference type="Pfam" id="PF22667">
    <property type="entry name" value="Lon_lid"/>
    <property type="match status" value="1"/>
</dbReference>
<feature type="binding site" evidence="9 12">
    <location>
        <begin position="390"/>
        <end position="397"/>
    </location>
    <ligand>
        <name>ATP</name>
        <dbReference type="ChEBI" id="CHEBI:30616"/>
    </ligand>
</feature>
<dbReference type="GO" id="GO:0006515">
    <property type="term" value="P:protein quality control for misfolded or incompletely synthesized proteins"/>
    <property type="evidence" value="ECO:0007669"/>
    <property type="project" value="UniProtKB-UniRule"/>
</dbReference>
<evidence type="ECO:0000256" key="10">
    <source>
        <dbReference type="PIRNR" id="PIRNR001174"/>
    </source>
</evidence>
<dbReference type="PROSITE" id="PS51786">
    <property type="entry name" value="LON_PROTEOLYTIC"/>
    <property type="match status" value="1"/>
</dbReference>
<dbReference type="InterPro" id="IPR027543">
    <property type="entry name" value="Lon_bac"/>
</dbReference>
<dbReference type="SUPFAM" id="SSF88697">
    <property type="entry name" value="PUA domain-like"/>
    <property type="match status" value="1"/>
</dbReference>
<keyword evidence="18" id="KW-1185">Reference proteome</keyword>
<evidence type="ECO:0000256" key="3">
    <source>
        <dbReference type="ARBA" id="ARBA00022670"/>
    </source>
</evidence>
<dbReference type="Gene3D" id="3.30.230.10">
    <property type="match status" value="1"/>
</dbReference>
<evidence type="ECO:0000256" key="1">
    <source>
        <dbReference type="ARBA" id="ARBA00004496"/>
    </source>
</evidence>
<evidence type="ECO:0000313" key="17">
    <source>
        <dbReference type="EMBL" id="MBS9524914.1"/>
    </source>
</evidence>
<dbReference type="Gene3D" id="1.10.8.60">
    <property type="match status" value="1"/>
</dbReference>
<proteinExistence type="evidence at transcript level"/>
<accession>A0AAP2G1M9</accession>
<reference evidence="17 18" key="1">
    <citation type="submission" date="2021-05" db="EMBL/GenBank/DDBJ databases">
        <authorList>
            <person name="Zhang Z.D."/>
            <person name="Osman G."/>
        </authorList>
    </citation>
    <scope>NUCLEOTIDE SEQUENCE [LARGE SCALE GENOMIC DNA]</scope>
    <source>
        <strain evidence="17 18">KCTC 32217</strain>
    </source>
</reference>
<evidence type="ECO:0000256" key="4">
    <source>
        <dbReference type="ARBA" id="ARBA00022741"/>
    </source>
</evidence>
<dbReference type="Gene3D" id="1.20.58.1480">
    <property type="match status" value="1"/>
</dbReference>
<dbReference type="Proteomes" id="UP001319104">
    <property type="component" value="Unassembled WGS sequence"/>
</dbReference>
<dbReference type="GO" id="GO:0016887">
    <property type="term" value="F:ATP hydrolysis activity"/>
    <property type="evidence" value="ECO:0007669"/>
    <property type="project" value="UniProtKB-UniRule"/>
</dbReference>
<dbReference type="InterPro" id="IPR027417">
    <property type="entry name" value="P-loop_NTPase"/>
</dbReference>
<sequence length="829" mass="93600">MNKFENQFYRSLMLGDFAGEGDLIQLITDDESEELVSQEDFSDEIPILSVRNTVLFPGVVIPITVGRQRSIKLVKKAQKGDKLIGVCAQINPNVDDPSWEDIYQVGTLAKIIKMIVLPDGNTTIIIQGKKRFEITEQVTEDPYFMAKVNYLEETFPEGNKKIEALEESLKDAAAKILDLNPEIPREAQVALENIDNTPFLTHFLSSNINAAVESKQRLLEINDGIERATLLLEFMMKDIQMLELKSEIHKKVHTDIDQQQRDYFLRQQMKVLQTELGEEGPEKEVEELRLKGKKKKWPKEVAKHFEKELDKILRINPQAAEYPIALNYAELMVELPWNEFTEDNFDLKRARTILDKDHHGLEKVKERIIEYLAVLKLKNDLKGPILCLYGPPGVGKTSLGKSIAKALGRKYIRMSLGGLHDEAEIRGHRKTYVGAMPGKIIQNMKKAKSSNPVYVLDEIDKLSSDFRGDPSSAFLEVLDPEQNNAFTDNYLEVDYDLSKVLFIATANSLDSIQPALRDRMEIIEVTGYTLEEKVEIAKKHLIPKQRKEHGLKGKDITFDNKAVIKIVEDYTRESGVRNLERNIGKVVRNVAKSIAMEEEYSKRITPALVREILGGEIFDKEIYQDNSVAGVVTGLAWTSVGGEILFIESSLSKGKGKLTLSGQLGDVMKESAMTAISYLKSKAEKLGIDHRIFDQYDLHIHVPAGAVPKDGPSAGITMMTALASLYTQRKVKAKVAMTGEITLRGKVMPVGGIKEKILAAKRSGITEIILCKKNQRDIDEIDKNYLEGLQFHFVDNVDEVLKVALLEEKVKDQIVFSFDKERETLETRV</sequence>
<dbReference type="PIRSF" id="PIRSF001174">
    <property type="entry name" value="Lon_proteas"/>
    <property type="match status" value="1"/>
</dbReference>
<keyword evidence="4 9" id="KW-0547">Nucleotide-binding</keyword>
<dbReference type="InterPro" id="IPR008269">
    <property type="entry name" value="Lon_proteolytic"/>
</dbReference>
<keyword evidence="7 9" id="KW-0067">ATP-binding</keyword>
<comment type="subunit">
    <text evidence="9 10">Homohexamer. Organized in a ring with a central cavity.</text>
</comment>
<comment type="caution">
    <text evidence="17">The sequence shown here is derived from an EMBL/GenBank/DDBJ whole genome shotgun (WGS) entry which is preliminary data.</text>
</comment>
<dbReference type="Gene3D" id="3.40.50.300">
    <property type="entry name" value="P-loop containing nucleotide triphosphate hydrolases"/>
    <property type="match status" value="1"/>
</dbReference>
<keyword evidence="8 9" id="KW-0346">Stress response</keyword>
<evidence type="ECO:0000256" key="12">
    <source>
        <dbReference type="PIRSR" id="PIRSR001174-2"/>
    </source>
</evidence>
<keyword evidence="5 9" id="KW-0378">Hydrolase</keyword>
<keyword evidence="6 9" id="KW-0720">Serine protease</keyword>
<dbReference type="GO" id="GO:0034605">
    <property type="term" value="P:cellular response to heat"/>
    <property type="evidence" value="ECO:0007669"/>
    <property type="project" value="UniProtKB-UniRule"/>
</dbReference>
<dbReference type="GO" id="GO:0005524">
    <property type="term" value="F:ATP binding"/>
    <property type="evidence" value="ECO:0007669"/>
    <property type="project" value="UniProtKB-UniRule"/>
</dbReference>
<protein>
    <recommendedName>
        <fullName evidence="9 10">Lon protease</fullName>
        <ecNumber evidence="9 10">3.4.21.53</ecNumber>
    </recommendedName>
    <alternativeName>
        <fullName evidence="9">ATP-dependent protease La</fullName>
    </alternativeName>
</protein>
<dbReference type="PROSITE" id="PS01046">
    <property type="entry name" value="LON_SER"/>
    <property type="match status" value="1"/>
</dbReference>
<evidence type="ECO:0000256" key="9">
    <source>
        <dbReference type="HAMAP-Rule" id="MF_01973"/>
    </source>
</evidence>
<dbReference type="InterPro" id="IPR003593">
    <property type="entry name" value="AAA+_ATPase"/>
</dbReference>
<feature type="domain" description="Lon N-terminal" evidence="16">
    <location>
        <begin position="45"/>
        <end position="239"/>
    </location>
</feature>
<organism evidence="17 18">
    <name type="scientific">Litoribacter ruber</name>
    <dbReference type="NCBI Taxonomy" id="702568"/>
    <lineage>
        <taxon>Bacteria</taxon>
        <taxon>Pseudomonadati</taxon>
        <taxon>Bacteroidota</taxon>
        <taxon>Cytophagia</taxon>
        <taxon>Cytophagales</taxon>
        <taxon>Cyclobacteriaceae</taxon>
        <taxon>Litoribacter</taxon>
    </lineage>
</organism>
<evidence type="ECO:0000259" key="16">
    <source>
        <dbReference type="PROSITE" id="PS51787"/>
    </source>
</evidence>
<evidence type="ECO:0000256" key="14">
    <source>
        <dbReference type="RuleBase" id="RU000591"/>
    </source>
</evidence>
<dbReference type="InterPro" id="IPR054594">
    <property type="entry name" value="Lon_lid"/>
</dbReference>
<evidence type="ECO:0000256" key="5">
    <source>
        <dbReference type="ARBA" id="ARBA00022801"/>
    </source>
</evidence>
<dbReference type="GO" id="GO:0004252">
    <property type="term" value="F:serine-type endopeptidase activity"/>
    <property type="evidence" value="ECO:0007669"/>
    <property type="project" value="UniProtKB-UniRule"/>
</dbReference>
<dbReference type="Pfam" id="PF00004">
    <property type="entry name" value="AAA"/>
    <property type="match status" value="1"/>
</dbReference>
<dbReference type="Pfam" id="PF02190">
    <property type="entry name" value="LON_substr_bdg"/>
    <property type="match status" value="1"/>
</dbReference>
<dbReference type="AlphaFoldDB" id="A0AAP2G1M9"/>
<dbReference type="GO" id="GO:0043565">
    <property type="term" value="F:sequence-specific DNA binding"/>
    <property type="evidence" value="ECO:0007669"/>
    <property type="project" value="UniProtKB-UniRule"/>
</dbReference>
<dbReference type="Pfam" id="PF05362">
    <property type="entry name" value="Lon_C"/>
    <property type="match status" value="1"/>
</dbReference>
<dbReference type="InterPro" id="IPR020568">
    <property type="entry name" value="Ribosomal_Su5_D2-typ_SF"/>
</dbReference>
<evidence type="ECO:0000256" key="8">
    <source>
        <dbReference type="ARBA" id="ARBA00023016"/>
    </source>
</evidence>
<dbReference type="InterPro" id="IPR008268">
    <property type="entry name" value="Peptidase_S16_AS"/>
</dbReference>
<dbReference type="SMART" id="SM00382">
    <property type="entry name" value="AAA"/>
    <property type="match status" value="1"/>
</dbReference>
<evidence type="ECO:0000313" key="18">
    <source>
        <dbReference type="Proteomes" id="UP001319104"/>
    </source>
</evidence>
<dbReference type="HAMAP" id="MF_01973">
    <property type="entry name" value="lon_bact"/>
    <property type="match status" value="1"/>
</dbReference>
<comment type="function">
    <text evidence="9">ATP-dependent serine protease that mediates the selective degradation of mutant and abnormal proteins as well as certain short-lived regulatory proteins. Required for cellular homeostasis and for survival from DNA damage and developmental changes induced by stress. Degrades polypeptides processively to yield small peptide fragments that are 5 to 10 amino acids long. Binds to DNA in a double-stranded, site-specific manner.</text>
</comment>
<keyword evidence="2 9" id="KW-0963">Cytoplasm</keyword>
<comment type="similarity">
    <text evidence="9 10 13 14">Belongs to the peptidase S16 family.</text>
</comment>